<proteinExistence type="predicted"/>
<evidence type="ECO:0000313" key="1">
    <source>
        <dbReference type="EMBL" id="QHU10509.1"/>
    </source>
</evidence>
<reference evidence="1" key="1">
    <citation type="journal article" date="2020" name="Nature">
        <title>Giant virus diversity and host interactions through global metagenomics.</title>
        <authorList>
            <person name="Schulz F."/>
            <person name="Roux S."/>
            <person name="Paez-Espino D."/>
            <person name="Jungbluth S."/>
            <person name="Walsh D.A."/>
            <person name="Denef V.J."/>
            <person name="McMahon K.D."/>
            <person name="Konstantinidis K.T."/>
            <person name="Eloe-Fadrosh E.A."/>
            <person name="Kyrpides N.C."/>
            <person name="Woyke T."/>
        </authorList>
    </citation>
    <scope>NUCLEOTIDE SEQUENCE</scope>
    <source>
        <strain evidence="1">GVMAG-S-1101165-83</strain>
    </source>
</reference>
<dbReference type="EMBL" id="MN740769">
    <property type="protein sequence ID" value="QHU10509.1"/>
    <property type="molecule type" value="Genomic_DNA"/>
</dbReference>
<sequence length="181" mass="20424">MSRACSIATSMQTCCASQNNCNAGNVQSCCNSSGVACMVVHTKHDGCHEVSEYDEFGPVATFNPPSVYLFNNRESAITFFTDYVYTIKCNHPRCSKPTDNEEFVDDCGMISFDEEDVPSSYQDHTNQIYIMDCGAQLFASRSMRDINELKKLHRQKKNVKSFSLQKKEEMIAIGKMCEELM</sequence>
<organism evidence="1">
    <name type="scientific">viral metagenome</name>
    <dbReference type="NCBI Taxonomy" id="1070528"/>
    <lineage>
        <taxon>unclassified sequences</taxon>
        <taxon>metagenomes</taxon>
        <taxon>organismal metagenomes</taxon>
    </lineage>
</organism>
<protein>
    <submittedName>
        <fullName evidence="1">Uncharacterized protein</fullName>
    </submittedName>
</protein>
<name>A0A6C0JYF6_9ZZZZ</name>
<accession>A0A6C0JYF6</accession>
<dbReference type="AlphaFoldDB" id="A0A6C0JYF6"/>